<proteinExistence type="predicted"/>
<dbReference type="Proteomes" id="UP001165740">
    <property type="component" value="Chromosome 6"/>
</dbReference>
<dbReference type="RefSeq" id="XP_055888716.1">
    <property type="nucleotide sequence ID" value="XM_056032741.1"/>
</dbReference>
<dbReference type="GO" id="GO:0003735">
    <property type="term" value="F:structural constituent of ribosome"/>
    <property type="evidence" value="ECO:0007669"/>
    <property type="project" value="InterPro"/>
</dbReference>
<protein>
    <submittedName>
        <fullName evidence="4">28S ribosomal protein S35, mitochondrial-like isoform X1</fullName>
    </submittedName>
</protein>
<dbReference type="GO" id="GO:0032543">
    <property type="term" value="P:mitochondrial translation"/>
    <property type="evidence" value="ECO:0007669"/>
    <property type="project" value="InterPro"/>
</dbReference>
<dbReference type="PANTHER" id="PTHR13490">
    <property type="entry name" value="MITOCHONDRIAL 28S RIBOSOMAL PROTEIN S28"/>
    <property type="match status" value="1"/>
</dbReference>
<evidence type="ECO:0000313" key="3">
    <source>
        <dbReference type="Proteomes" id="UP001165740"/>
    </source>
</evidence>
<dbReference type="GO" id="GO:0005763">
    <property type="term" value="C:mitochondrial small ribosomal subunit"/>
    <property type="evidence" value="ECO:0007669"/>
    <property type="project" value="TreeGrafter"/>
</dbReference>
<dbReference type="AlphaFoldDB" id="A0A9W3AN80"/>
<keyword evidence="3" id="KW-1185">Reference proteome</keyword>
<dbReference type="GeneID" id="106073275"/>
<evidence type="ECO:0000313" key="4">
    <source>
        <dbReference type="RefSeq" id="XP_055888716.1"/>
    </source>
</evidence>
<dbReference type="Pfam" id="PF10213">
    <property type="entry name" value="MRP-S28"/>
    <property type="match status" value="1"/>
</dbReference>
<feature type="domain" description="Small ribosomal subunit protein mS35 mitochondrial conserved" evidence="2">
    <location>
        <begin position="210"/>
        <end position="274"/>
    </location>
</feature>
<sequence>MASLHCRSSFLFTFHRPLTLNASLVTSLYRQLHTTSTFLSRSISTQNENKSIPINIETSESEEEFRVYEIEGLKKLTELKKSKRSLNQPSPPRSKTMPVDQDWTDVWPSASTFKWGTVPFPVRQGRILSSSENEGIVPSKYGNLELMKPPNFLHLTPSHIKKHCAVLKDFCTQWPQGLDTDEKCRRFFPLETKTSDYVFSAPSIRDDRARFASIKFYLSDLKLDYHARDKFIRLVGDRYNKKTDEVTFETGRCPLKSQNIEFLKFVFTVVYFESWKHEDWENSKELQDMEQYFWDLNASRKNCISLLKKIKTIDENKATESNRLDYLPSDILDEDTLCALPPIQDYKAAIEDLFNEGENFQTINKYKESVKSLLNIQENVSL</sequence>
<dbReference type="InterPro" id="IPR019349">
    <property type="entry name" value="Ribosomal_mS35_mit"/>
</dbReference>
<reference evidence="4" key="1">
    <citation type="submission" date="2025-08" db="UniProtKB">
        <authorList>
            <consortium name="RefSeq"/>
        </authorList>
    </citation>
    <scope>IDENTIFICATION</scope>
</reference>
<dbReference type="OMA" id="TIRTDRC"/>
<name>A0A9W3AN80_BIOGL</name>
<accession>A0A9W3AN80</accession>
<organism evidence="3 4">
    <name type="scientific">Biomphalaria glabrata</name>
    <name type="common">Bloodfluke planorb</name>
    <name type="synonym">Freshwater snail</name>
    <dbReference type="NCBI Taxonomy" id="6526"/>
    <lineage>
        <taxon>Eukaryota</taxon>
        <taxon>Metazoa</taxon>
        <taxon>Spiralia</taxon>
        <taxon>Lophotrochozoa</taxon>
        <taxon>Mollusca</taxon>
        <taxon>Gastropoda</taxon>
        <taxon>Heterobranchia</taxon>
        <taxon>Euthyneura</taxon>
        <taxon>Panpulmonata</taxon>
        <taxon>Hygrophila</taxon>
        <taxon>Lymnaeoidea</taxon>
        <taxon>Planorbidae</taxon>
        <taxon>Biomphalaria</taxon>
    </lineage>
</organism>
<gene>
    <name evidence="4" type="primary">LOC106073275</name>
</gene>
<dbReference type="InterPro" id="IPR039848">
    <property type="entry name" value="Ribosomal_mS35_mt"/>
</dbReference>
<dbReference type="OrthoDB" id="283424at2759"/>
<feature type="region of interest" description="Disordered" evidence="1">
    <location>
        <begin position="82"/>
        <end position="101"/>
    </location>
</feature>
<dbReference type="PANTHER" id="PTHR13490:SF0">
    <property type="entry name" value="SMALL RIBOSOMAL SUBUNIT PROTEIN MS35"/>
    <property type="match status" value="1"/>
</dbReference>
<evidence type="ECO:0000259" key="2">
    <source>
        <dbReference type="Pfam" id="PF10213"/>
    </source>
</evidence>
<evidence type="ECO:0000256" key="1">
    <source>
        <dbReference type="SAM" id="MobiDB-lite"/>
    </source>
</evidence>